<dbReference type="Proteomes" id="UP001595752">
    <property type="component" value="Unassembled WGS sequence"/>
</dbReference>
<dbReference type="PROSITE" id="PS51819">
    <property type="entry name" value="VOC"/>
    <property type="match status" value="1"/>
</dbReference>
<evidence type="ECO:0000259" key="1">
    <source>
        <dbReference type="PROSITE" id="PS51819"/>
    </source>
</evidence>
<reference evidence="3" key="1">
    <citation type="journal article" date="2019" name="Int. J. Syst. Evol. Microbiol.">
        <title>The Global Catalogue of Microorganisms (GCM) 10K type strain sequencing project: providing services to taxonomists for standard genome sequencing and annotation.</title>
        <authorList>
            <consortium name="The Broad Institute Genomics Platform"/>
            <consortium name="The Broad Institute Genome Sequencing Center for Infectious Disease"/>
            <person name="Wu L."/>
            <person name="Ma J."/>
        </authorList>
    </citation>
    <scope>NUCLEOTIDE SEQUENCE [LARGE SCALE GENOMIC DNA]</scope>
    <source>
        <strain evidence="3">CCUG 61889</strain>
    </source>
</reference>
<dbReference type="InterPro" id="IPR004360">
    <property type="entry name" value="Glyas_Fos-R_dOase_dom"/>
</dbReference>
<evidence type="ECO:0000313" key="2">
    <source>
        <dbReference type="EMBL" id="MFC3886738.1"/>
    </source>
</evidence>
<dbReference type="EMBL" id="JBHRZT010000073">
    <property type="protein sequence ID" value="MFC3886738.1"/>
    <property type="molecule type" value="Genomic_DNA"/>
</dbReference>
<proteinExistence type="predicted"/>
<dbReference type="InterPro" id="IPR037523">
    <property type="entry name" value="VOC_core"/>
</dbReference>
<keyword evidence="3" id="KW-1185">Reference proteome</keyword>
<dbReference type="InterPro" id="IPR029068">
    <property type="entry name" value="Glyas_Bleomycin-R_OHBP_Dase"/>
</dbReference>
<name>A0ABV8B8Q0_9BACI</name>
<dbReference type="Gene3D" id="3.10.180.10">
    <property type="entry name" value="2,3-Dihydroxybiphenyl 1,2-Dioxygenase, domain 1"/>
    <property type="match status" value="1"/>
</dbReference>
<accession>A0ABV8B8Q0</accession>
<dbReference type="Pfam" id="PF00903">
    <property type="entry name" value="Glyoxalase"/>
    <property type="match status" value="1"/>
</dbReference>
<dbReference type="RefSeq" id="WP_377919190.1">
    <property type="nucleotide sequence ID" value="NZ_JBHRZT010000073.1"/>
</dbReference>
<comment type="caution">
    <text evidence="2">The sequence shown here is derived from an EMBL/GenBank/DDBJ whole genome shotgun (WGS) entry which is preliminary data.</text>
</comment>
<dbReference type="CDD" id="cd06587">
    <property type="entry name" value="VOC"/>
    <property type="match status" value="1"/>
</dbReference>
<gene>
    <name evidence="2" type="ORF">ACFOU2_25840</name>
</gene>
<feature type="domain" description="VOC" evidence="1">
    <location>
        <begin position="1"/>
        <end position="122"/>
    </location>
</feature>
<organism evidence="2 3">
    <name type="scientific">Bacillus songklensis</name>
    <dbReference type="NCBI Taxonomy" id="1069116"/>
    <lineage>
        <taxon>Bacteria</taxon>
        <taxon>Bacillati</taxon>
        <taxon>Bacillota</taxon>
        <taxon>Bacilli</taxon>
        <taxon>Bacillales</taxon>
        <taxon>Bacillaceae</taxon>
        <taxon>Bacillus</taxon>
    </lineage>
</organism>
<dbReference type="SUPFAM" id="SSF54593">
    <property type="entry name" value="Glyoxalase/Bleomycin resistance protein/Dihydroxybiphenyl dioxygenase"/>
    <property type="match status" value="1"/>
</dbReference>
<protein>
    <submittedName>
        <fullName evidence="2">VOC family protein</fullName>
    </submittedName>
</protein>
<sequence>MSNFHHSHSKENDDFYVHYFPITLITFKEGNDFMSLPEISLVFLGFHGQIIIELIQGYRSDLPTEGKVHHVAFTVSDLEKEKERLKELNVTFVDEEITTLPNGAKYLFFYGPDGEWVEFFEPKA</sequence>
<evidence type="ECO:0000313" key="3">
    <source>
        <dbReference type="Proteomes" id="UP001595752"/>
    </source>
</evidence>